<dbReference type="GO" id="GO:0004818">
    <property type="term" value="F:glutamate-tRNA ligase activity"/>
    <property type="evidence" value="ECO:0007669"/>
    <property type="project" value="TreeGrafter"/>
</dbReference>
<reference evidence="9" key="1">
    <citation type="submission" date="2018-10" db="EMBL/GenBank/DDBJ databases">
        <title>Hidden diversity of soil giant viruses.</title>
        <authorList>
            <person name="Schulz F."/>
            <person name="Alteio L."/>
            <person name="Goudeau D."/>
            <person name="Ryan E.M."/>
            <person name="Malmstrom R.R."/>
            <person name="Blanchard J."/>
            <person name="Woyke T."/>
        </authorList>
    </citation>
    <scope>NUCLEOTIDE SEQUENCE</scope>
    <source>
        <strain evidence="9">TEV1</strain>
    </source>
</reference>
<dbReference type="InterPro" id="IPR014729">
    <property type="entry name" value="Rossmann-like_a/b/a_fold"/>
</dbReference>
<evidence type="ECO:0000259" key="8">
    <source>
        <dbReference type="Pfam" id="PF03950"/>
    </source>
</evidence>
<accession>A0A3G4ZNJ3</accession>
<keyword evidence="5" id="KW-0648">Protein biosynthesis</keyword>
<dbReference type="FunFam" id="3.90.800.10:FF:000001">
    <property type="entry name" value="Glutamine--tRNA ligase"/>
    <property type="match status" value="1"/>
</dbReference>
<evidence type="ECO:0000256" key="5">
    <source>
        <dbReference type="ARBA" id="ARBA00022917"/>
    </source>
</evidence>
<evidence type="ECO:0000256" key="6">
    <source>
        <dbReference type="ARBA" id="ARBA00023146"/>
    </source>
</evidence>
<keyword evidence="4" id="KW-0067">ATP-binding</keyword>
<proteinExistence type="predicted"/>
<organism evidence="9">
    <name type="scientific">Terrestrivirus sp</name>
    <dbReference type="NCBI Taxonomy" id="2487775"/>
    <lineage>
        <taxon>Viruses</taxon>
        <taxon>Varidnaviria</taxon>
        <taxon>Bamfordvirae</taxon>
        <taxon>Nucleocytoviricota</taxon>
        <taxon>Megaviricetes</taxon>
        <taxon>Imitervirales</taxon>
        <taxon>Mimiviridae</taxon>
        <taxon>Klosneuvirinae</taxon>
    </lineage>
</organism>
<evidence type="ECO:0000313" key="9">
    <source>
        <dbReference type="EMBL" id="AYV75974.1"/>
    </source>
</evidence>
<dbReference type="EMBL" id="MK071982">
    <property type="protein sequence ID" value="AYV75974.1"/>
    <property type="molecule type" value="Genomic_DNA"/>
</dbReference>
<dbReference type="Pfam" id="PF00749">
    <property type="entry name" value="tRNA-synt_1c"/>
    <property type="match status" value="1"/>
</dbReference>
<dbReference type="InterPro" id="IPR050132">
    <property type="entry name" value="Gln/Glu-tRNA_Ligase"/>
</dbReference>
<dbReference type="GO" id="GO:0043039">
    <property type="term" value="P:tRNA aminoacylation"/>
    <property type="evidence" value="ECO:0007669"/>
    <property type="project" value="InterPro"/>
</dbReference>
<keyword evidence="3" id="KW-0547">Nucleotide-binding</keyword>
<keyword evidence="6 9" id="KW-0030">Aminoacyl-tRNA synthetase</keyword>
<dbReference type="Gene3D" id="3.40.50.620">
    <property type="entry name" value="HUPs"/>
    <property type="match status" value="1"/>
</dbReference>
<keyword evidence="1" id="KW-0963">Cytoplasm</keyword>
<dbReference type="PROSITE" id="PS00178">
    <property type="entry name" value="AA_TRNA_LIGASE_I"/>
    <property type="match status" value="1"/>
</dbReference>
<evidence type="ECO:0000256" key="1">
    <source>
        <dbReference type="ARBA" id="ARBA00022490"/>
    </source>
</evidence>
<dbReference type="PRINTS" id="PR00987">
    <property type="entry name" value="TRNASYNTHGLU"/>
</dbReference>
<dbReference type="SUPFAM" id="SSF50715">
    <property type="entry name" value="Ribosomal protein L25-like"/>
    <property type="match status" value="1"/>
</dbReference>
<dbReference type="PANTHER" id="PTHR43097">
    <property type="entry name" value="GLUTAMINE-TRNA LIGASE"/>
    <property type="match status" value="1"/>
</dbReference>
<dbReference type="InterPro" id="IPR000924">
    <property type="entry name" value="Glu/Gln-tRNA-synth"/>
</dbReference>
<evidence type="ECO:0000256" key="2">
    <source>
        <dbReference type="ARBA" id="ARBA00022598"/>
    </source>
</evidence>
<dbReference type="Pfam" id="PF03950">
    <property type="entry name" value="tRNA-synt_1c_C"/>
    <property type="match status" value="1"/>
</dbReference>
<dbReference type="InterPro" id="IPR020058">
    <property type="entry name" value="Glu/Gln-tRNA-synth_Ib_cat-dom"/>
</dbReference>
<protein>
    <submittedName>
        <fullName evidence="9">Glutamyl-tRNA synthetase</fullName>
    </submittedName>
</protein>
<sequence>MEFNYCNLTKELKKDLDNFSKNNKIVVRFPPEPSGYLHLGHIKALSLNYCIAKKYNGELIVRMDDTNPSSESSEFVTGIIEDIKNLGVVFSKLTATSDYFVLLIESCEQLILSNDAYVDLTDLETMRKERDEGIESKYRNQTIEENMNLWNQMKNGDNINGCIRLRNNIDGMTSGNKAMRDPTIFRPVDKEHHKTGNKFKVFPTYDFACPIVDSIEGVTHVLRSVEFNERDDQYVYILNKLQMAIPKLYHYGRVNVSGAVLSKRKIKQLIESKLVKNWDDPRLYTYRGLLNRGMSHKSLDLLMSDTGFPTGPMEIDNKTVWGINRQVIDKIATRYTVLDVERPDKLNTITIDFYNNNDQQVMNKIIPNFIRNPELGQRQIDYHESIYVSAEDYKEINTNEHQEVTLMNFGNCYVEHINNGPGLVSNQNGDPKKTKLKVLWINDDDKWVSVKIISYDQNGTEIITNYIGENNMKRIVIGSFVQFYKMGYYICKQINKNTNEYVFLTVPTN</sequence>
<name>A0A3G4ZNJ3_9VIRU</name>
<evidence type="ECO:0000256" key="3">
    <source>
        <dbReference type="ARBA" id="ARBA00022741"/>
    </source>
</evidence>
<feature type="domain" description="Glutamyl/glutaminyl-tRNA synthetase class Ib catalytic" evidence="7">
    <location>
        <begin position="24"/>
        <end position="329"/>
    </location>
</feature>
<dbReference type="GO" id="GO:0005524">
    <property type="term" value="F:ATP binding"/>
    <property type="evidence" value="ECO:0007669"/>
    <property type="project" value="UniProtKB-KW"/>
</dbReference>
<gene>
    <name evidence="9" type="ORF">Terrestrivirus4_22</name>
</gene>
<dbReference type="PANTHER" id="PTHR43097:SF5">
    <property type="entry name" value="GLUTAMATE--TRNA LIGASE"/>
    <property type="match status" value="1"/>
</dbReference>
<dbReference type="InterPro" id="IPR020059">
    <property type="entry name" value="Glu/Gln-tRNA-synth_Ib_codon-bd"/>
</dbReference>
<dbReference type="InterPro" id="IPR001412">
    <property type="entry name" value="aa-tRNA-synth_I_CS"/>
</dbReference>
<evidence type="ECO:0000256" key="4">
    <source>
        <dbReference type="ARBA" id="ARBA00022840"/>
    </source>
</evidence>
<evidence type="ECO:0000259" key="7">
    <source>
        <dbReference type="Pfam" id="PF00749"/>
    </source>
</evidence>
<feature type="domain" description="Glutamyl/glutaminyl-tRNA synthetase class Ib anti-codon binding" evidence="8">
    <location>
        <begin position="349"/>
        <end position="418"/>
    </location>
</feature>
<keyword evidence="2" id="KW-0436">Ligase</keyword>
<dbReference type="SUPFAM" id="SSF52374">
    <property type="entry name" value="Nucleotidylyl transferase"/>
    <property type="match status" value="1"/>
</dbReference>
<dbReference type="InterPro" id="IPR011035">
    <property type="entry name" value="Ribosomal_bL25/Gln-tRNA_synth"/>
</dbReference>